<dbReference type="eggNOG" id="ENOG5031BKP">
    <property type="taxonomic scope" value="Bacteria"/>
</dbReference>
<protein>
    <submittedName>
        <fullName evidence="1">Uncharacterized protein</fullName>
    </submittedName>
</protein>
<reference evidence="1 2" key="1">
    <citation type="journal article" date="2014" name="Nature">
        <title>Sequential evolution of bacterial morphology by co-option of a developmental regulator.</title>
        <authorList>
            <person name="Jiang C."/>
            <person name="Brown P.J."/>
            <person name="Ducret A."/>
            <person name="Brun Y.V."/>
        </authorList>
    </citation>
    <scope>NUCLEOTIDE SEQUENCE [LARGE SCALE GENOMIC DNA]</scope>
    <source>
        <strain evidence="1 2">DSM 16100</strain>
    </source>
</reference>
<name>V4PEJ8_9CAUL</name>
<evidence type="ECO:0000313" key="1">
    <source>
        <dbReference type="EMBL" id="ESQ83760.1"/>
    </source>
</evidence>
<proteinExistence type="predicted"/>
<keyword evidence="2" id="KW-1185">Reference proteome</keyword>
<evidence type="ECO:0000313" key="2">
    <source>
        <dbReference type="Proteomes" id="UP000017837"/>
    </source>
</evidence>
<dbReference type="STRING" id="1121022.GCA_000376105_04017"/>
<dbReference type="EMBL" id="AWGB01000068">
    <property type="protein sequence ID" value="ESQ83760.1"/>
    <property type="molecule type" value="Genomic_DNA"/>
</dbReference>
<organism evidence="1 2">
    <name type="scientific">Asticcacaulis benevestitus DSM 16100 = ATCC BAA-896</name>
    <dbReference type="NCBI Taxonomy" id="1121022"/>
    <lineage>
        <taxon>Bacteria</taxon>
        <taxon>Pseudomonadati</taxon>
        <taxon>Pseudomonadota</taxon>
        <taxon>Alphaproteobacteria</taxon>
        <taxon>Caulobacterales</taxon>
        <taxon>Caulobacteraceae</taxon>
        <taxon>Asticcacaulis</taxon>
    </lineage>
</organism>
<dbReference type="Proteomes" id="UP000017837">
    <property type="component" value="Unassembled WGS sequence"/>
</dbReference>
<dbReference type="AlphaFoldDB" id="V4PEJ8"/>
<gene>
    <name evidence="1" type="ORF">ABENE_20015</name>
</gene>
<accession>V4PEJ8</accession>
<comment type="caution">
    <text evidence="1">The sequence shown here is derived from an EMBL/GenBank/DDBJ whole genome shotgun (WGS) entry which is preliminary data.</text>
</comment>
<dbReference type="PATRIC" id="fig|1121022.4.peg.4101"/>
<sequence>MSEVNASDQWSKSAVVSRLKDKLRQGHPVSVQVFLNQDCGDVSGLAQTMVDDSLAQAGMAPQSASLGRIFRLANSFSVSSDNLPFFESLSRRPEVKSLIESEQSDIFPKPVAR</sequence>
<dbReference type="RefSeq" id="WP_018083704.1">
    <property type="nucleotide sequence ID" value="NZ_AQWM01000040.1"/>
</dbReference>